<dbReference type="PANTHER" id="PTHR30385">
    <property type="entry name" value="SIGMA FACTOR F FLAGELLAR"/>
    <property type="match status" value="1"/>
</dbReference>
<feature type="region of interest" description="Sigma-70 factor domain-4" evidence="6">
    <location>
        <begin position="189"/>
        <end position="237"/>
    </location>
</feature>
<comment type="caution">
    <text evidence="6">Lacks conserved residue(s) required for the propagation of feature annotation.</text>
</comment>
<evidence type="ECO:0000259" key="7">
    <source>
        <dbReference type="PROSITE" id="PS00715"/>
    </source>
</evidence>
<dbReference type="OrthoDB" id="9799825at2"/>
<dbReference type="Pfam" id="PF04542">
    <property type="entry name" value="Sigma70_r2"/>
    <property type="match status" value="1"/>
</dbReference>
<feature type="short sequence motif" description="Interaction with polymerase core subunit RpoC" evidence="6">
    <location>
        <begin position="49"/>
        <end position="52"/>
    </location>
</feature>
<dbReference type="SUPFAM" id="SSF88946">
    <property type="entry name" value="Sigma2 domain of RNA polymerase sigma factors"/>
    <property type="match status" value="1"/>
</dbReference>
<protein>
    <recommendedName>
        <fullName evidence="6">RNA polymerase sigma factor FliA</fullName>
    </recommendedName>
    <alternativeName>
        <fullName evidence="6">RNA polymerase sigma factor for flagellar operon</fullName>
    </alternativeName>
    <alternativeName>
        <fullName evidence="6">Sigma F</fullName>
    </alternativeName>
    <alternativeName>
        <fullName evidence="6">Sigma-28</fullName>
    </alternativeName>
</protein>
<gene>
    <name evidence="6 8" type="primary">fliA</name>
    <name evidence="8" type="ORF">B1A74_00885</name>
</gene>
<evidence type="ECO:0000256" key="3">
    <source>
        <dbReference type="ARBA" id="ARBA00023082"/>
    </source>
</evidence>
<dbReference type="InterPro" id="IPR014284">
    <property type="entry name" value="RNA_pol_sigma-70_dom"/>
</dbReference>
<dbReference type="InterPro" id="IPR007624">
    <property type="entry name" value="RNA_pol_sigma70_r3"/>
</dbReference>
<evidence type="ECO:0000256" key="6">
    <source>
        <dbReference type="HAMAP-Rule" id="MF_00962"/>
    </source>
</evidence>
<evidence type="ECO:0000256" key="5">
    <source>
        <dbReference type="ARBA" id="ARBA00023163"/>
    </source>
</evidence>
<keyword evidence="2 6" id="KW-0805">Transcription regulation</keyword>
<comment type="function">
    <text evidence="6">Sigma factors are initiation factors that promote the attachment of RNA polymerase to specific initiation sites and are then released. This sigma factor controls the expression of flagella-related genes.</text>
</comment>
<accession>A0A1V3A1V2</accession>
<keyword evidence="5 6" id="KW-0804">Transcription</keyword>
<dbReference type="InterPro" id="IPR013324">
    <property type="entry name" value="RNA_pol_sigma_r3/r4-like"/>
</dbReference>
<dbReference type="Pfam" id="PF04545">
    <property type="entry name" value="Sigma70_r4"/>
    <property type="match status" value="1"/>
</dbReference>
<sequence>MNTPKNRLSGYARAGTGGPDQLVADHVELVNRIAHHLMARLPASVQVDDLVQAGMVGLIEAARQFEGGQGATFATYAGIRIRGAMIDELRRSDWTPRSVHRNSRRISEAMQTVEAREGRAARAPEIAEELGVPVETYYQMLDDHAGAHLFALDEVGGPEGEADRVLEGQEQSPSRRIEAGEFREELAGALGDLPERERLVLNLYYTEELNLREIGAVLDVTESRVSQIRSQAVHRLRARLGSWLEDVESLQIF</sequence>
<dbReference type="GO" id="GO:0016987">
    <property type="term" value="F:sigma factor activity"/>
    <property type="evidence" value="ECO:0007669"/>
    <property type="project" value="UniProtKB-UniRule"/>
</dbReference>
<dbReference type="GO" id="GO:0006352">
    <property type="term" value="P:DNA-templated transcription initiation"/>
    <property type="evidence" value="ECO:0007669"/>
    <property type="project" value="UniProtKB-UniRule"/>
</dbReference>
<dbReference type="InterPro" id="IPR013325">
    <property type="entry name" value="RNA_pol_sigma_r2"/>
</dbReference>
<reference evidence="8 9" key="1">
    <citation type="submission" date="2017-02" db="EMBL/GenBank/DDBJ databases">
        <title>Genomic diversity within the haloalkaliphilic genus Thioalkalivibrio.</title>
        <authorList>
            <person name="Ahn A.-C."/>
            <person name="Meier-Kolthoff J."/>
            <person name="Overmars L."/>
            <person name="Richter M."/>
            <person name="Woyke T."/>
            <person name="Sorokin D.Y."/>
            <person name="Muyzer G."/>
        </authorList>
    </citation>
    <scope>NUCLEOTIDE SEQUENCE [LARGE SCALE GENOMIC DNA]</scope>
    <source>
        <strain evidence="8 9">HL17</strain>
    </source>
</reference>
<feature type="DNA-binding region" description="H-T-H motif" evidence="6">
    <location>
        <begin position="211"/>
        <end position="230"/>
    </location>
</feature>
<dbReference type="SUPFAM" id="SSF88659">
    <property type="entry name" value="Sigma3 and sigma4 domains of RNA polymerase sigma factors"/>
    <property type="match status" value="2"/>
</dbReference>
<evidence type="ECO:0000256" key="2">
    <source>
        <dbReference type="ARBA" id="ARBA00023015"/>
    </source>
</evidence>
<comment type="caution">
    <text evidence="8">The sequence shown here is derived from an EMBL/GenBank/DDBJ whole genome shotgun (WGS) entry which is preliminary data.</text>
</comment>
<keyword evidence="4 6" id="KW-0238">DNA-binding</keyword>
<evidence type="ECO:0000256" key="1">
    <source>
        <dbReference type="ARBA" id="ARBA00022490"/>
    </source>
</evidence>
<dbReference type="InterPro" id="IPR007630">
    <property type="entry name" value="RNA_pol_sigma70_r4"/>
</dbReference>
<dbReference type="AlphaFoldDB" id="A0A1V3A1V2"/>
<keyword evidence="9" id="KW-1185">Reference proteome</keyword>
<dbReference type="Gene3D" id="1.10.1740.10">
    <property type="match status" value="1"/>
</dbReference>
<dbReference type="Proteomes" id="UP000189177">
    <property type="component" value="Unassembled WGS sequence"/>
</dbReference>
<dbReference type="GO" id="GO:0003899">
    <property type="term" value="F:DNA-directed RNA polymerase activity"/>
    <property type="evidence" value="ECO:0007669"/>
    <property type="project" value="InterPro"/>
</dbReference>
<keyword evidence="1 6" id="KW-0963">Cytoplasm</keyword>
<dbReference type="GO" id="GO:0003677">
    <property type="term" value="F:DNA binding"/>
    <property type="evidence" value="ECO:0007669"/>
    <property type="project" value="UniProtKB-UniRule"/>
</dbReference>
<comment type="subcellular location">
    <subcellularLocation>
        <location evidence="6">Cytoplasm</location>
    </subcellularLocation>
</comment>
<dbReference type="Gene3D" id="1.20.140.160">
    <property type="match status" value="1"/>
</dbReference>
<dbReference type="CDD" id="cd06171">
    <property type="entry name" value="Sigma70_r4"/>
    <property type="match status" value="1"/>
</dbReference>
<dbReference type="EMBL" id="MUZR01000003">
    <property type="protein sequence ID" value="OOC11357.1"/>
    <property type="molecule type" value="Genomic_DNA"/>
</dbReference>
<evidence type="ECO:0000256" key="4">
    <source>
        <dbReference type="ARBA" id="ARBA00023125"/>
    </source>
</evidence>
<dbReference type="PROSITE" id="PS00715">
    <property type="entry name" value="SIGMA70_1"/>
    <property type="match status" value="1"/>
</dbReference>
<dbReference type="PRINTS" id="PR00046">
    <property type="entry name" value="SIGMA70FCT"/>
</dbReference>
<dbReference type="InterPro" id="IPR028617">
    <property type="entry name" value="Sigma70_FliA"/>
</dbReference>
<dbReference type="InterPro" id="IPR007627">
    <property type="entry name" value="RNA_pol_sigma70_r2"/>
</dbReference>
<dbReference type="PANTHER" id="PTHR30385:SF7">
    <property type="entry name" value="RNA POLYMERASE SIGMA FACTOR FLIA"/>
    <property type="match status" value="1"/>
</dbReference>
<comment type="similarity">
    <text evidence="6">Belongs to the sigma-70 factor family. FliA subfamily.</text>
</comment>
<dbReference type="InterPro" id="IPR000943">
    <property type="entry name" value="RNA_pol_sigma70"/>
</dbReference>
<dbReference type="InterPro" id="IPR012845">
    <property type="entry name" value="RNA_pol_sigma_FliA_WhiG"/>
</dbReference>
<dbReference type="Pfam" id="PF04539">
    <property type="entry name" value="Sigma70_r3"/>
    <property type="match status" value="1"/>
</dbReference>
<name>A0A1V3A1V2_9GAMM</name>
<dbReference type="HAMAP" id="MF_00962">
    <property type="entry name" value="Sigma70_FliA"/>
    <property type="match status" value="1"/>
</dbReference>
<dbReference type="NCBIfam" id="TIGR02479">
    <property type="entry name" value="FliA_WhiG"/>
    <property type="match status" value="1"/>
</dbReference>
<evidence type="ECO:0000313" key="8">
    <source>
        <dbReference type="EMBL" id="OOC11357.1"/>
    </source>
</evidence>
<feature type="domain" description="RNA polymerase sigma-70" evidence="7">
    <location>
        <begin position="49"/>
        <end position="62"/>
    </location>
</feature>
<dbReference type="STRING" id="252474.B1A74_00885"/>
<dbReference type="GO" id="GO:0005737">
    <property type="term" value="C:cytoplasm"/>
    <property type="evidence" value="ECO:0007669"/>
    <property type="project" value="UniProtKB-SubCell"/>
</dbReference>
<dbReference type="PIRSF" id="PIRSF000770">
    <property type="entry name" value="RNA_pol_sigma-SigE/K"/>
    <property type="match status" value="1"/>
</dbReference>
<dbReference type="NCBIfam" id="NF005413">
    <property type="entry name" value="PRK06986.1"/>
    <property type="match status" value="1"/>
</dbReference>
<dbReference type="NCBIfam" id="TIGR02937">
    <property type="entry name" value="sigma70-ECF"/>
    <property type="match status" value="1"/>
</dbReference>
<evidence type="ECO:0000313" key="9">
    <source>
        <dbReference type="Proteomes" id="UP000189177"/>
    </source>
</evidence>
<feature type="region of interest" description="Sigma-70 factor domain-2" evidence="6">
    <location>
        <begin position="22"/>
        <end position="94"/>
    </location>
</feature>
<organism evidence="8 9">
    <name type="scientific">Thioalkalivibrio halophilus</name>
    <dbReference type="NCBI Taxonomy" id="252474"/>
    <lineage>
        <taxon>Bacteria</taxon>
        <taxon>Pseudomonadati</taxon>
        <taxon>Pseudomonadota</taxon>
        <taxon>Gammaproteobacteria</taxon>
        <taxon>Chromatiales</taxon>
        <taxon>Ectothiorhodospiraceae</taxon>
        <taxon>Thioalkalivibrio</taxon>
    </lineage>
</organism>
<dbReference type="RefSeq" id="WP_018945948.1">
    <property type="nucleotide sequence ID" value="NZ_MUZR01000003.1"/>
</dbReference>
<keyword evidence="3 6" id="KW-0731">Sigma factor</keyword>
<proteinExistence type="inferred from homology"/>